<sequence length="452" mass="49595">MGGQRSSSATACEPPAGFAGLLAWATRRGLILRSCVPSEEVEEGGRGIVATERVPPNTALCEIPERLILTARRSSVKRLGLSSLDVLAVELLIQRKRGDTNPYLSSLPTTYTNLHHWSARAAAELQCQDFIKHHGRLRDQALQDWKAVTETGGRAWCNCNFEDYLWARSTILSRSVYIPGPGNEAGGLVPVGDMFNYAPPAGPDPPLPPCFLDYYLRDEAEAKVDGQEAKRRKRGSESTYFAGVSGSGAYDEKSGCFIFRSGQRGYEAGEQIFVTYGMYTNRSLLEIYGFLLEDNPQDSVNLASVIDGDVLDGAAVAKLGSCFEVYQDGFPSWDLLCLVRWKAACLSHRGGKREARRIQTGCPCTLDLEAEAIEYLQEICSERLRRYGTSASQDEVTLSGLGGKEGEEGGLMELAVRWRLCQKRILVRAVGMCEAYLKYLNGPGALSPSFTV</sequence>
<dbReference type="CDD" id="cd10527">
    <property type="entry name" value="SET_LSMT"/>
    <property type="match status" value="1"/>
</dbReference>
<dbReference type="PANTHER" id="PTHR13271">
    <property type="entry name" value="UNCHARACTERIZED PUTATIVE METHYLTRANSFERASE"/>
    <property type="match status" value="1"/>
</dbReference>
<keyword evidence="2" id="KW-0808">Transferase</keyword>
<dbReference type="GO" id="GO:0016279">
    <property type="term" value="F:protein-lysine N-methyltransferase activity"/>
    <property type="evidence" value="ECO:0007669"/>
    <property type="project" value="TreeGrafter"/>
</dbReference>
<feature type="domain" description="SET" evidence="4">
    <location>
        <begin position="28"/>
        <end position="277"/>
    </location>
</feature>
<dbReference type="Gene3D" id="3.90.1420.10">
    <property type="entry name" value="Rubisco LSMT, substrate-binding domain"/>
    <property type="match status" value="1"/>
</dbReference>
<dbReference type="PROSITE" id="PS50280">
    <property type="entry name" value="SET"/>
    <property type="match status" value="1"/>
</dbReference>
<dbReference type="SUPFAM" id="SSF81822">
    <property type="entry name" value="RuBisCo LSMT C-terminal, substrate-binding domain"/>
    <property type="match status" value="1"/>
</dbReference>
<dbReference type="Pfam" id="PF09273">
    <property type="entry name" value="Rubis-subs-bind"/>
    <property type="match status" value="1"/>
</dbReference>
<dbReference type="AlphaFoldDB" id="A0AAX4P1X7"/>
<dbReference type="SUPFAM" id="SSF82199">
    <property type="entry name" value="SET domain"/>
    <property type="match status" value="1"/>
</dbReference>
<dbReference type="PANTHER" id="PTHR13271:SF91">
    <property type="entry name" value="PROTEIN SET DOMAIN GROUP 40"/>
    <property type="match status" value="1"/>
</dbReference>
<accession>A0AAX4P1X7</accession>
<evidence type="ECO:0000256" key="3">
    <source>
        <dbReference type="ARBA" id="ARBA00022691"/>
    </source>
</evidence>
<dbReference type="InterPro" id="IPR046341">
    <property type="entry name" value="SET_dom_sf"/>
</dbReference>
<dbReference type="InterPro" id="IPR050600">
    <property type="entry name" value="SETD3_SETD6_MTase"/>
</dbReference>
<keyword evidence="6" id="KW-1185">Reference proteome</keyword>
<name>A0AAX4P1X7_9CHLO</name>
<organism evidence="5 6">
    <name type="scientific">Chloropicon roscoffensis</name>
    <dbReference type="NCBI Taxonomy" id="1461544"/>
    <lineage>
        <taxon>Eukaryota</taxon>
        <taxon>Viridiplantae</taxon>
        <taxon>Chlorophyta</taxon>
        <taxon>Chloropicophyceae</taxon>
        <taxon>Chloropicales</taxon>
        <taxon>Chloropicaceae</taxon>
        <taxon>Chloropicon</taxon>
    </lineage>
</organism>
<proteinExistence type="predicted"/>
<dbReference type="InterPro" id="IPR001214">
    <property type="entry name" value="SET_dom"/>
</dbReference>
<evidence type="ECO:0000256" key="1">
    <source>
        <dbReference type="ARBA" id="ARBA00022603"/>
    </source>
</evidence>
<protein>
    <submittedName>
        <fullName evidence="5">SET domain-containing protein</fullName>
    </submittedName>
</protein>
<keyword evidence="1" id="KW-0489">Methyltransferase</keyword>
<dbReference type="GO" id="GO:0032259">
    <property type="term" value="P:methylation"/>
    <property type="evidence" value="ECO:0007669"/>
    <property type="project" value="UniProtKB-KW"/>
</dbReference>
<dbReference type="EMBL" id="CP151502">
    <property type="protein sequence ID" value="WZN60056.1"/>
    <property type="molecule type" value="Genomic_DNA"/>
</dbReference>
<dbReference type="InterPro" id="IPR015353">
    <property type="entry name" value="Rubisco_LSMT_subst-bd"/>
</dbReference>
<evidence type="ECO:0000259" key="4">
    <source>
        <dbReference type="PROSITE" id="PS50280"/>
    </source>
</evidence>
<evidence type="ECO:0000256" key="2">
    <source>
        <dbReference type="ARBA" id="ARBA00022679"/>
    </source>
</evidence>
<dbReference type="Gene3D" id="3.90.1410.10">
    <property type="entry name" value="set domain protein methyltransferase, domain 1"/>
    <property type="match status" value="1"/>
</dbReference>
<evidence type="ECO:0000313" key="6">
    <source>
        <dbReference type="Proteomes" id="UP001472866"/>
    </source>
</evidence>
<dbReference type="InterPro" id="IPR036464">
    <property type="entry name" value="Rubisco_LSMT_subst-bd_sf"/>
</dbReference>
<dbReference type="Proteomes" id="UP001472866">
    <property type="component" value="Chromosome 02"/>
</dbReference>
<gene>
    <name evidence="5" type="ORF">HKI87_02g15840</name>
</gene>
<reference evidence="5 6" key="1">
    <citation type="submission" date="2024-03" db="EMBL/GenBank/DDBJ databases">
        <title>Complete genome sequence of the green alga Chloropicon roscoffensis RCC1871.</title>
        <authorList>
            <person name="Lemieux C."/>
            <person name="Pombert J.-F."/>
            <person name="Otis C."/>
            <person name="Turmel M."/>
        </authorList>
    </citation>
    <scope>NUCLEOTIDE SEQUENCE [LARGE SCALE GENOMIC DNA]</scope>
    <source>
        <strain evidence="5 6">RCC1871</strain>
    </source>
</reference>
<evidence type="ECO:0000313" key="5">
    <source>
        <dbReference type="EMBL" id="WZN60056.1"/>
    </source>
</evidence>
<keyword evidence="3" id="KW-0949">S-adenosyl-L-methionine</keyword>